<name>A0A1C3ESX5_9GAMM</name>
<evidence type="ECO:0000313" key="1">
    <source>
        <dbReference type="EMBL" id="ODA36299.1"/>
    </source>
</evidence>
<reference evidence="1 2" key="1">
    <citation type="submission" date="2016-05" db="EMBL/GenBank/DDBJ databases">
        <title>Genomic Taxonomy of the Vibrionaceae.</title>
        <authorList>
            <person name="Gomez-Gil B."/>
            <person name="Enciso-Ibarra J."/>
        </authorList>
    </citation>
    <scope>NUCLEOTIDE SEQUENCE [LARGE SCALE GENOMIC DNA]</scope>
    <source>
        <strain evidence="1 2">CAIM 1920</strain>
    </source>
</reference>
<gene>
    <name evidence="1" type="ORF">A8L45_01505</name>
</gene>
<keyword evidence="2" id="KW-1185">Reference proteome</keyword>
<dbReference type="AlphaFoldDB" id="A0A1C3ESX5"/>
<accession>A0A1C3ESX5</accession>
<dbReference type="EMBL" id="LYBM01000001">
    <property type="protein sequence ID" value="ODA36299.1"/>
    <property type="molecule type" value="Genomic_DNA"/>
</dbReference>
<proteinExistence type="predicted"/>
<dbReference type="Proteomes" id="UP000094936">
    <property type="component" value="Unassembled WGS sequence"/>
</dbReference>
<dbReference type="RefSeq" id="WP_068898469.1">
    <property type="nucleotide sequence ID" value="NZ_JBHUIF010000002.1"/>
</dbReference>
<comment type="caution">
    <text evidence="1">The sequence shown here is derived from an EMBL/GenBank/DDBJ whole genome shotgun (WGS) entry which is preliminary data.</text>
</comment>
<organism evidence="1 2">
    <name type="scientific">Veronia pacifica</name>
    <dbReference type="NCBI Taxonomy" id="1080227"/>
    <lineage>
        <taxon>Bacteria</taxon>
        <taxon>Pseudomonadati</taxon>
        <taxon>Pseudomonadota</taxon>
        <taxon>Gammaproteobacteria</taxon>
        <taxon>Vibrionales</taxon>
        <taxon>Vibrionaceae</taxon>
        <taxon>Veronia</taxon>
    </lineage>
</organism>
<protein>
    <submittedName>
        <fullName evidence="1">Uncharacterized protein</fullName>
    </submittedName>
</protein>
<dbReference type="OrthoDB" id="9861227at2"/>
<sequence length="156" mass="18140">MKFELIKYTELNRKYFEESLTWAQYYEPDDIDTLEELGFDRKVVSSELENVGWSDEYWFAIPDKTKVGSFMFEHRKANFITKSGKNLSGYVVNSGHCVCLFGEEKEWDININLLDLLEEEISELKNDVGLAEIEELLPLKVSIPFKGIQFTFAESS</sequence>
<evidence type="ECO:0000313" key="2">
    <source>
        <dbReference type="Proteomes" id="UP000094936"/>
    </source>
</evidence>